<dbReference type="PANTHER" id="PTHR39166">
    <property type="entry name" value="BLL1166 PROTEIN"/>
    <property type="match status" value="1"/>
</dbReference>
<proteinExistence type="predicted"/>
<accession>A0A4Q2U8V7</accession>
<dbReference type="PANTHER" id="PTHR39166:SF1">
    <property type="entry name" value="BLL1166 PROTEIN"/>
    <property type="match status" value="1"/>
</dbReference>
<dbReference type="RefSeq" id="WP_129224363.1">
    <property type="nucleotide sequence ID" value="NZ_QYBB01000004.1"/>
</dbReference>
<dbReference type="EMBL" id="QYBB01000004">
    <property type="protein sequence ID" value="RYC32930.1"/>
    <property type="molecule type" value="Genomic_DNA"/>
</dbReference>
<dbReference type="Proteomes" id="UP000290759">
    <property type="component" value="Unassembled WGS sequence"/>
</dbReference>
<sequence>MTPAGFARAVRRNADVAALLDRLPDLGLPQCHLAAGCLFQTVWNLRAGRSPAQDIRDHDVLYWDADTSWAAEDDAIRRAAALGAALGLALEVRNQARVHLWYEQRFGVPCPPLGSARAGIDRFLVAGTAVGIAVTTGGVYAPFGLDDLAAGVLRINPRHPSPALFRAKADDYRARWPWLTLVDPG</sequence>
<protein>
    <submittedName>
        <fullName evidence="1">Nucleotidyltransferase family protein</fullName>
    </submittedName>
</protein>
<evidence type="ECO:0000313" key="1">
    <source>
        <dbReference type="EMBL" id="RYC32930.1"/>
    </source>
</evidence>
<evidence type="ECO:0000313" key="2">
    <source>
        <dbReference type="Proteomes" id="UP000290759"/>
    </source>
</evidence>
<dbReference type="InterPro" id="IPR009267">
    <property type="entry name" value="NTP_transf_6"/>
</dbReference>
<organism evidence="1 2">
    <name type="scientific">Lichenibacterium minor</name>
    <dbReference type="NCBI Taxonomy" id="2316528"/>
    <lineage>
        <taxon>Bacteria</taxon>
        <taxon>Pseudomonadati</taxon>
        <taxon>Pseudomonadota</taxon>
        <taxon>Alphaproteobacteria</taxon>
        <taxon>Hyphomicrobiales</taxon>
        <taxon>Lichenihabitantaceae</taxon>
        <taxon>Lichenibacterium</taxon>
    </lineage>
</organism>
<keyword evidence="1" id="KW-0808">Transferase</keyword>
<reference evidence="1 2" key="1">
    <citation type="submission" date="2018-12" db="EMBL/GenBank/DDBJ databases">
        <authorList>
            <person name="Grouzdev D.S."/>
            <person name="Krutkina M.S."/>
        </authorList>
    </citation>
    <scope>NUCLEOTIDE SEQUENCE [LARGE SCALE GENOMIC DNA]</scope>
    <source>
        <strain evidence="1 2">RmlP026</strain>
    </source>
</reference>
<dbReference type="OrthoDB" id="9805247at2"/>
<dbReference type="AlphaFoldDB" id="A0A4Q2U8V7"/>
<keyword evidence="2" id="KW-1185">Reference proteome</keyword>
<reference evidence="1 2" key="2">
    <citation type="submission" date="2019-02" db="EMBL/GenBank/DDBJ databases">
        <title>'Lichenibacterium ramalinii' gen. nov. sp. nov., 'Lichenibacterium minor' gen. nov. sp. nov.</title>
        <authorList>
            <person name="Pankratov T."/>
        </authorList>
    </citation>
    <scope>NUCLEOTIDE SEQUENCE [LARGE SCALE GENOMIC DNA]</scope>
    <source>
        <strain evidence="1 2">RmlP026</strain>
    </source>
</reference>
<comment type="caution">
    <text evidence="1">The sequence shown here is derived from an EMBL/GenBank/DDBJ whole genome shotgun (WGS) entry which is preliminary data.</text>
</comment>
<dbReference type="Pfam" id="PF06042">
    <property type="entry name" value="NTP_transf_6"/>
    <property type="match status" value="1"/>
</dbReference>
<dbReference type="GO" id="GO:0016740">
    <property type="term" value="F:transferase activity"/>
    <property type="evidence" value="ECO:0007669"/>
    <property type="project" value="UniProtKB-KW"/>
</dbReference>
<name>A0A4Q2U8V7_9HYPH</name>
<gene>
    <name evidence="1" type="ORF">D3273_05570</name>
</gene>